<feature type="region of interest" description="Disordered" evidence="8">
    <location>
        <begin position="243"/>
        <end position="286"/>
    </location>
</feature>
<feature type="compositionally biased region" description="Low complexity" evidence="8">
    <location>
        <begin position="269"/>
        <end position="280"/>
    </location>
</feature>
<feature type="region of interest" description="Disordered" evidence="8">
    <location>
        <begin position="641"/>
        <end position="662"/>
    </location>
</feature>
<dbReference type="GO" id="GO:0008270">
    <property type="term" value="F:zinc ion binding"/>
    <property type="evidence" value="ECO:0007669"/>
    <property type="project" value="UniProtKB-KW"/>
</dbReference>
<protein>
    <recommendedName>
        <fullName evidence="9">MYND-type domain-containing protein</fullName>
    </recommendedName>
</protein>
<evidence type="ECO:0000256" key="5">
    <source>
        <dbReference type="ARBA" id="ARBA00022771"/>
    </source>
</evidence>
<dbReference type="InterPro" id="IPR002893">
    <property type="entry name" value="Znf_MYND"/>
</dbReference>
<evidence type="ECO:0000256" key="3">
    <source>
        <dbReference type="ARBA" id="ARBA00022490"/>
    </source>
</evidence>
<feature type="region of interest" description="Disordered" evidence="8">
    <location>
        <begin position="469"/>
        <end position="499"/>
    </location>
</feature>
<dbReference type="EMBL" id="KZ454988">
    <property type="protein sequence ID" value="PKI84870.1"/>
    <property type="molecule type" value="Genomic_DNA"/>
</dbReference>
<feature type="region of interest" description="Disordered" evidence="8">
    <location>
        <begin position="199"/>
        <end position="220"/>
    </location>
</feature>
<dbReference type="PANTHER" id="PTHR47442">
    <property type="entry name" value="MYND-TYPE ZINC FINGER PROTEIN MUB1"/>
    <property type="match status" value="1"/>
</dbReference>
<evidence type="ECO:0000313" key="10">
    <source>
        <dbReference type="EMBL" id="PKI84870.1"/>
    </source>
</evidence>
<keyword evidence="6" id="KW-0862">Zinc</keyword>
<name>A0A2N1JE90_9BASI</name>
<dbReference type="PANTHER" id="PTHR47442:SF1">
    <property type="entry name" value="MYND-TYPE ZINC FINGER PROTEIN MUB1"/>
    <property type="match status" value="1"/>
</dbReference>
<keyword evidence="5 7" id="KW-0863">Zinc-finger</keyword>
<dbReference type="Gene3D" id="6.10.140.2220">
    <property type="match status" value="1"/>
</dbReference>
<dbReference type="GO" id="GO:0006511">
    <property type="term" value="P:ubiquitin-dependent protein catabolic process"/>
    <property type="evidence" value="ECO:0007669"/>
    <property type="project" value="TreeGrafter"/>
</dbReference>
<accession>A0A2N1JE90</accession>
<evidence type="ECO:0000313" key="11">
    <source>
        <dbReference type="Proteomes" id="UP000232875"/>
    </source>
</evidence>
<feature type="domain" description="MYND-type" evidence="9">
    <location>
        <begin position="416"/>
        <end position="458"/>
    </location>
</feature>
<dbReference type="SUPFAM" id="SSF144232">
    <property type="entry name" value="HIT/MYND zinc finger-like"/>
    <property type="match status" value="1"/>
</dbReference>
<comment type="subcellular location">
    <subcellularLocation>
        <location evidence="1">Cytoplasm</location>
    </subcellularLocation>
</comment>
<evidence type="ECO:0000256" key="4">
    <source>
        <dbReference type="ARBA" id="ARBA00022723"/>
    </source>
</evidence>
<dbReference type="OrthoDB" id="5594178at2759"/>
<evidence type="ECO:0000256" key="6">
    <source>
        <dbReference type="ARBA" id="ARBA00022833"/>
    </source>
</evidence>
<organism evidence="10 11">
    <name type="scientific">Malassezia vespertilionis</name>
    <dbReference type="NCBI Taxonomy" id="2020962"/>
    <lineage>
        <taxon>Eukaryota</taxon>
        <taxon>Fungi</taxon>
        <taxon>Dikarya</taxon>
        <taxon>Basidiomycota</taxon>
        <taxon>Ustilaginomycotina</taxon>
        <taxon>Malasseziomycetes</taxon>
        <taxon>Malasseziales</taxon>
        <taxon>Malasseziaceae</taxon>
        <taxon>Malassezia</taxon>
    </lineage>
</organism>
<keyword evidence="3" id="KW-0963">Cytoplasm</keyword>
<dbReference type="AlphaFoldDB" id="A0A2N1JE90"/>
<dbReference type="Proteomes" id="UP000232875">
    <property type="component" value="Unassembled WGS sequence"/>
</dbReference>
<evidence type="ECO:0000256" key="2">
    <source>
        <dbReference type="ARBA" id="ARBA00010655"/>
    </source>
</evidence>
<feature type="compositionally biased region" description="Low complexity" evidence="8">
    <location>
        <begin position="641"/>
        <end position="655"/>
    </location>
</feature>
<keyword evidence="11" id="KW-1185">Reference proteome</keyword>
<feature type="region of interest" description="Disordered" evidence="8">
    <location>
        <begin position="720"/>
        <end position="755"/>
    </location>
</feature>
<comment type="similarity">
    <text evidence="2">Belongs to the MUB1/samB family.</text>
</comment>
<dbReference type="GO" id="GO:1990304">
    <property type="term" value="C:MUB1-RAD6-UBR2 ubiquitin ligase complex"/>
    <property type="evidence" value="ECO:0007669"/>
    <property type="project" value="TreeGrafter"/>
</dbReference>
<evidence type="ECO:0000259" key="9">
    <source>
        <dbReference type="PROSITE" id="PS50865"/>
    </source>
</evidence>
<reference evidence="10 11" key="1">
    <citation type="submission" date="2017-10" db="EMBL/GenBank/DDBJ databases">
        <title>A novel species of cold-tolerant Malassezia isolated from bats.</title>
        <authorList>
            <person name="Lorch J.M."/>
            <person name="Palmer J.M."/>
            <person name="Vanderwolf K.J."/>
            <person name="Schmidt K.Z."/>
            <person name="Verant M.L."/>
            <person name="Weller T.J."/>
            <person name="Blehert D.S."/>
        </authorList>
    </citation>
    <scope>NUCLEOTIDE SEQUENCE [LARGE SCALE GENOMIC DNA]</scope>
    <source>
        <strain evidence="10 11">NWHC:44797-103</strain>
    </source>
</reference>
<evidence type="ECO:0000256" key="1">
    <source>
        <dbReference type="ARBA" id="ARBA00004496"/>
    </source>
</evidence>
<keyword evidence="4" id="KW-0479">Metal-binding</keyword>
<dbReference type="Pfam" id="PF01753">
    <property type="entry name" value="zf-MYND"/>
    <property type="match status" value="1"/>
</dbReference>
<dbReference type="InterPro" id="IPR051664">
    <property type="entry name" value="MYND-type_zinc_finger"/>
</dbReference>
<feature type="region of interest" description="Disordered" evidence="8">
    <location>
        <begin position="141"/>
        <end position="186"/>
    </location>
</feature>
<dbReference type="PROSITE" id="PS50865">
    <property type="entry name" value="ZF_MYND_2"/>
    <property type="match status" value="1"/>
</dbReference>
<proteinExistence type="inferred from homology"/>
<evidence type="ECO:0000256" key="8">
    <source>
        <dbReference type="SAM" id="MobiDB-lite"/>
    </source>
</evidence>
<dbReference type="GO" id="GO:0005737">
    <property type="term" value="C:cytoplasm"/>
    <property type="evidence" value="ECO:0007669"/>
    <property type="project" value="UniProtKB-SubCell"/>
</dbReference>
<dbReference type="GO" id="GO:0007163">
    <property type="term" value="P:establishment or maintenance of cell polarity"/>
    <property type="evidence" value="ECO:0007669"/>
    <property type="project" value="TreeGrafter"/>
</dbReference>
<evidence type="ECO:0000256" key="7">
    <source>
        <dbReference type="PROSITE-ProRule" id="PRU00134"/>
    </source>
</evidence>
<gene>
    <name evidence="10" type="ORF">MVES_001287</name>
</gene>
<sequence length="755" mass="81944">MPLDCTATLPLFNSLNHFAYLSSTSTRIREMVTMDGGLERLIHILRTPPQRVPSHARDAPLQKGLQANWKWSLAFQCVVNIGVRGSEKIRTRVVEAGIAPVIVRVLESFLLAAEAVKEDRLWHDTSLSAAPHAMQRAVYPSLGLSDTPHPLEERSAAPPGAPSDAQRDVSVYDDSTQDAEMPSRNACYWTDHEASVLRESSTSRRVLSSEYDASASGSASECAEDAEMCVDDGDLDAVAVAPSNDVVRSSQETPRPPRPSLETPLSEATPRPQRTQTPTPGRSTARLTLPQIEANFVYREEEVLMSLQLLAYLSKYPHVRLFFHNADVRDTMLFCPDWPDEGLPNRTWSPSDPLHRNVFSVAERFTTRSSRMTGCTGALNSFFPRLGHEIQYWAGVVMRNACRKDESRGGIRQCANMLCGKWEAYPREFAKCRRCRKAKYCSKQCQSKGWQMGHRFWCSARDDVDRKKDDSRASFLAPETDSGAATPPAGPVPQSMETQETVTAALLAARAEPADADAPAHPRPFGTRAMPSTLSRTVPQMRGASAASVETTDFDMSDENAHVAVPVHTTPSPNVREPMIAGALSVHGTDTPDSVQEAQGMQGPGILEAIAATWSGTDVNPTPAPGPSTEHYDLRIRVPSSLSAGSASPGTPASPDMAQAPRLTPLGGLTIAQHFRARYRIPAGRTVSSSMLSNSFSAADLAQPEADMLVAPRRMSATTANSRVASPTRGIATFPGGAQCTDDTEMEHLASSPSG</sequence>